<sequence>MDESELDIAQVILLHRFLIKRGWAWKMPASYQELARRYIDFDFLNDIQPERSTMKPKIQITTCHGFVTKVKSEGTEIEVEVVEEDTGKEVRYTSHSCEDGDVLFSAQNESTFSFVPKH</sequence>
<dbReference type="AlphaFoldDB" id="A0A382R645"/>
<reference evidence="1" key="1">
    <citation type="submission" date="2018-05" db="EMBL/GenBank/DDBJ databases">
        <authorList>
            <person name="Lanie J.A."/>
            <person name="Ng W.-L."/>
            <person name="Kazmierczak K.M."/>
            <person name="Andrzejewski T.M."/>
            <person name="Davidsen T.M."/>
            <person name="Wayne K.J."/>
            <person name="Tettelin H."/>
            <person name="Glass J.I."/>
            <person name="Rusch D."/>
            <person name="Podicherti R."/>
            <person name="Tsui H.-C.T."/>
            <person name="Winkler M.E."/>
        </authorList>
    </citation>
    <scope>NUCLEOTIDE SEQUENCE</scope>
</reference>
<dbReference type="EMBL" id="UINC01118730">
    <property type="protein sequence ID" value="SVC92051.1"/>
    <property type="molecule type" value="Genomic_DNA"/>
</dbReference>
<organism evidence="1">
    <name type="scientific">marine metagenome</name>
    <dbReference type="NCBI Taxonomy" id="408172"/>
    <lineage>
        <taxon>unclassified sequences</taxon>
        <taxon>metagenomes</taxon>
        <taxon>ecological metagenomes</taxon>
    </lineage>
</organism>
<gene>
    <name evidence="1" type="ORF">METZ01_LOCUS344905</name>
</gene>
<accession>A0A382R645</accession>
<proteinExistence type="predicted"/>
<name>A0A382R645_9ZZZZ</name>
<evidence type="ECO:0000313" key="1">
    <source>
        <dbReference type="EMBL" id="SVC92051.1"/>
    </source>
</evidence>
<protein>
    <submittedName>
        <fullName evidence="1">Uncharacterized protein</fullName>
    </submittedName>
</protein>